<proteinExistence type="inferred from homology"/>
<dbReference type="GeneID" id="106460933"/>
<evidence type="ECO:0000259" key="3">
    <source>
        <dbReference type="PROSITE" id="PS51043"/>
    </source>
</evidence>
<feature type="compositionally biased region" description="Polar residues" evidence="2">
    <location>
        <begin position="61"/>
        <end position="70"/>
    </location>
</feature>
<dbReference type="SUPFAM" id="SSF47769">
    <property type="entry name" value="SAM/Pointed domain"/>
    <property type="match status" value="1"/>
</dbReference>
<dbReference type="Pfam" id="PF23464">
    <property type="entry name" value="WWE_3"/>
    <property type="match status" value="1"/>
</dbReference>
<dbReference type="Pfam" id="PF02862">
    <property type="entry name" value="DDHD"/>
    <property type="match status" value="1"/>
</dbReference>
<feature type="region of interest" description="Disordered" evidence="2">
    <location>
        <begin position="61"/>
        <end position="189"/>
    </location>
</feature>
<feature type="region of interest" description="Disordered" evidence="2">
    <location>
        <begin position="1"/>
        <end position="27"/>
    </location>
</feature>
<sequence length="1036" mass="114891">MAGRGSGLGKGNDKNVASLLLQPPGSGFSWDQMAGSAILLPVSQSGEMDSFVGQSLLATEQQVASPTKSIMQPPVPSQRKDSGGSGGMLSQLQQPLRPPQAKLPTKSLSPMSSETSTPSDSPRPSPAPTPISDTTVGPPPISTVPLYSGPTNIPPHTVGSVSDLSGPPPTGPAQNFRRQSPMRYAPTPGLYGKPNVVPGNFGPPPVVDTAPPLVPSSGSQEQNISVTTSPILQLPQTSQMPYGAQTQAWNLPVGFITYQPVQPHWFYEKEIEKRKLWIPFSIIDSLNLEEAYKRDPHGSVVATDGGRYDVVLGERLKKSVYWEEEPHSVKRCTWFYKQEGQNKFVPYEEDIASKLEEEFKYAVSNNSWNRRIELPDSELIIMYSPNSILHTLPTNKPDEWGNVIEIQRPRVVKRGAENFELVDYGESTQIDHLVFVIHGVGAICDLRCRSVVECVDDFRSLAINLLQSHFKEHVDEGQVGRVEFLPVSWHSTLHSDATGIDKQMKTITLSSIPKLRNFTNDTLLDILFYTSPVYCQTIVDTVGSELNRLYHLFCSRNSTFQGKVSVSGHSLGSLILFDILDHQMDQSPLKGQSLPDVSLVPSIHSAAVEQQQLLSEDFTADQDVPATLESVFEKLGLVEYVSKFEEEKIDLETLHMCSENDIKEMGLPMGPRKKLLCYLQEREEKKEEEKHMSLSKPSEPVPVSPVNISQMIGSQRTESVTTVNYHMGVAGTGQPSVIYPKLDFAPSCFFALGSPISMFLAVRGIETIGEDYRLPTCPWFFNIFHPFDPVAYRMETLIDPNMAIKPVQIPHHKGRKRMHLEIKDSLTKLGYDLKQKLVESLRYTWNSINEFARAHRSTQSQIEAVMDQVVQEEVDRQRQESDDLESTVSASDVSSEEIQIGQLNGGRRIDYVLQEKPIESFNEYLFALGSHACYWESEDTVLMILRELYALQGIRPKRQGPPTPQKIPLYNPAIARPPLPPLQSSTASDLAAPPAFASMLNTSTAPLQFSQPPPVNKPVGPPPLSGFVSASPFTKK</sequence>
<feature type="compositionally biased region" description="Polar residues" evidence="2">
    <location>
        <begin position="886"/>
        <end position="897"/>
    </location>
</feature>
<protein>
    <submittedName>
        <fullName evidence="5">Phospholipase DDHD2-like</fullName>
    </submittedName>
</protein>
<dbReference type="PANTHER" id="PTHR23509:SF10">
    <property type="entry name" value="LD21067P"/>
    <property type="match status" value="1"/>
</dbReference>
<accession>A0ABM1B738</accession>
<dbReference type="InterPro" id="IPR004177">
    <property type="entry name" value="DDHD_dom"/>
</dbReference>
<dbReference type="InterPro" id="IPR013761">
    <property type="entry name" value="SAM/pointed_sf"/>
</dbReference>
<organism evidence="4 5">
    <name type="scientific">Limulus polyphemus</name>
    <name type="common">Atlantic horseshoe crab</name>
    <dbReference type="NCBI Taxonomy" id="6850"/>
    <lineage>
        <taxon>Eukaryota</taxon>
        <taxon>Metazoa</taxon>
        <taxon>Ecdysozoa</taxon>
        <taxon>Arthropoda</taxon>
        <taxon>Chelicerata</taxon>
        <taxon>Merostomata</taxon>
        <taxon>Xiphosura</taxon>
        <taxon>Limulidae</taxon>
        <taxon>Limulus</taxon>
    </lineage>
</organism>
<dbReference type="InterPro" id="IPR001660">
    <property type="entry name" value="SAM"/>
</dbReference>
<dbReference type="Proteomes" id="UP000694941">
    <property type="component" value="Unplaced"/>
</dbReference>
<dbReference type="SMART" id="SM00454">
    <property type="entry name" value="SAM"/>
    <property type="match status" value="1"/>
</dbReference>
<evidence type="ECO:0000313" key="4">
    <source>
        <dbReference type="Proteomes" id="UP000694941"/>
    </source>
</evidence>
<evidence type="ECO:0000313" key="5">
    <source>
        <dbReference type="RefSeq" id="XP_013776144.1"/>
    </source>
</evidence>
<dbReference type="Pfam" id="PF00536">
    <property type="entry name" value="SAM_1"/>
    <property type="match status" value="1"/>
</dbReference>
<feature type="compositionally biased region" description="Gly residues" evidence="2">
    <location>
        <begin position="1"/>
        <end position="10"/>
    </location>
</feature>
<dbReference type="PANTHER" id="PTHR23509">
    <property type="entry name" value="PA-PL1 PHOSPHOLIPASE FAMILY"/>
    <property type="match status" value="1"/>
</dbReference>
<dbReference type="InterPro" id="IPR004170">
    <property type="entry name" value="WWE_dom"/>
</dbReference>
<dbReference type="Gene3D" id="1.10.150.50">
    <property type="entry name" value="Transcription Factor, Ets-1"/>
    <property type="match status" value="1"/>
</dbReference>
<feature type="region of interest" description="Disordered" evidence="2">
    <location>
        <begin position="970"/>
        <end position="989"/>
    </location>
</feature>
<dbReference type="InterPro" id="IPR058055">
    <property type="entry name" value="PA-PLA1"/>
</dbReference>
<dbReference type="RefSeq" id="XP_013776144.1">
    <property type="nucleotide sequence ID" value="XM_013920690.2"/>
</dbReference>
<comment type="similarity">
    <text evidence="1">Belongs to the PA-PLA1 family.</text>
</comment>
<dbReference type="Pfam" id="PF02825">
    <property type="entry name" value="WWE"/>
    <property type="match status" value="1"/>
</dbReference>
<evidence type="ECO:0000256" key="1">
    <source>
        <dbReference type="ARBA" id="ARBA00038464"/>
    </source>
</evidence>
<feature type="domain" description="DDHD" evidence="3">
    <location>
        <begin position="742"/>
        <end position="950"/>
    </location>
</feature>
<feature type="region of interest" description="Disordered" evidence="2">
    <location>
        <begin position="874"/>
        <end position="899"/>
    </location>
</feature>
<feature type="region of interest" description="Disordered" evidence="2">
    <location>
        <begin position="1003"/>
        <end position="1036"/>
    </location>
</feature>
<name>A0ABM1B738_LIMPO</name>
<dbReference type="PROSITE" id="PS51043">
    <property type="entry name" value="DDHD"/>
    <property type="match status" value="1"/>
</dbReference>
<keyword evidence="4" id="KW-1185">Reference proteome</keyword>
<feature type="compositionally biased region" description="Low complexity" evidence="2">
    <location>
        <begin position="88"/>
        <end position="120"/>
    </location>
</feature>
<dbReference type="SMART" id="SM01127">
    <property type="entry name" value="DDHD"/>
    <property type="match status" value="1"/>
</dbReference>
<reference evidence="5" key="1">
    <citation type="submission" date="2025-08" db="UniProtKB">
        <authorList>
            <consortium name="RefSeq"/>
        </authorList>
    </citation>
    <scope>IDENTIFICATION</scope>
    <source>
        <tissue evidence="5">Muscle</tissue>
    </source>
</reference>
<evidence type="ECO:0000256" key="2">
    <source>
        <dbReference type="SAM" id="MobiDB-lite"/>
    </source>
</evidence>
<feature type="compositionally biased region" description="Pro residues" evidence="2">
    <location>
        <begin position="1011"/>
        <end position="1024"/>
    </location>
</feature>
<dbReference type="InterPro" id="IPR057825">
    <property type="entry name" value="WWE_SEC23-DDH2"/>
</dbReference>
<gene>
    <name evidence="5" type="primary">LOC106460933</name>
</gene>